<proteinExistence type="predicted"/>
<feature type="domain" description="Bro-N" evidence="1">
    <location>
        <begin position="17"/>
        <end position="123"/>
    </location>
</feature>
<dbReference type="Pfam" id="PF02498">
    <property type="entry name" value="Bro-N"/>
    <property type="match status" value="1"/>
</dbReference>
<dbReference type="SMART" id="SM01040">
    <property type="entry name" value="Bro-N"/>
    <property type="match status" value="1"/>
</dbReference>
<protein>
    <submittedName>
        <fullName evidence="2">BRO family protein</fullName>
    </submittedName>
</protein>
<gene>
    <name evidence="2" type="ORF">GS617_14520</name>
</gene>
<accession>A0ABX1WDV8</accession>
<evidence type="ECO:0000313" key="3">
    <source>
        <dbReference type="Proteomes" id="UP000599383"/>
    </source>
</evidence>
<name>A0ABX1WDV8_9RHOB</name>
<dbReference type="InterPro" id="IPR003497">
    <property type="entry name" value="BRO_N_domain"/>
</dbReference>
<keyword evidence="3" id="KW-1185">Reference proteome</keyword>
<comment type="caution">
    <text evidence="2">The sequence shown here is derived from an EMBL/GenBank/DDBJ whole genome shotgun (WGS) entry which is preliminary data.</text>
</comment>
<reference evidence="2 3" key="1">
    <citation type="submission" date="2019-12" db="EMBL/GenBank/DDBJ databases">
        <title>Ruegeria JWLKs population differentiation of coral mucus and skeleton niches.</title>
        <authorList>
            <person name="Luo D."/>
        </authorList>
    </citation>
    <scope>NUCLEOTIDE SEQUENCE [LARGE SCALE GENOMIC DNA]</scope>
    <source>
        <strain evidence="2 3">HKCCD6238</strain>
    </source>
</reference>
<dbReference type="PROSITE" id="PS51750">
    <property type="entry name" value="BRO_N"/>
    <property type="match status" value="1"/>
</dbReference>
<dbReference type="EMBL" id="WVQY01000005">
    <property type="protein sequence ID" value="NOD31489.1"/>
    <property type="molecule type" value="Genomic_DNA"/>
</dbReference>
<dbReference type="Proteomes" id="UP000599383">
    <property type="component" value="Unassembled WGS sequence"/>
</dbReference>
<dbReference type="PANTHER" id="PTHR36180:SF2">
    <property type="entry name" value="BRO FAMILY PROTEIN"/>
    <property type="match status" value="1"/>
</dbReference>
<dbReference type="RefSeq" id="WP_171363954.1">
    <property type="nucleotide sequence ID" value="NZ_WVQY01000005.1"/>
</dbReference>
<evidence type="ECO:0000313" key="2">
    <source>
        <dbReference type="EMBL" id="NOD31489.1"/>
    </source>
</evidence>
<sequence>MKSKAHSSHNGRSRTCEVNTIRVVEIDGNPWFVARDVYLVLFGRTTSINSAKALSSNEKRVLLKRGLSATDALTSLFTGTQYRLALVSESGLYKIIMRSNKPEAHAFQNWVTQVVLPSIHKDGG</sequence>
<evidence type="ECO:0000259" key="1">
    <source>
        <dbReference type="PROSITE" id="PS51750"/>
    </source>
</evidence>
<dbReference type="PANTHER" id="PTHR36180">
    <property type="entry name" value="DNA-BINDING PROTEIN-RELATED-RELATED"/>
    <property type="match status" value="1"/>
</dbReference>
<organism evidence="2 3">
    <name type="scientific">Ruegeria atlantica</name>
    <dbReference type="NCBI Taxonomy" id="81569"/>
    <lineage>
        <taxon>Bacteria</taxon>
        <taxon>Pseudomonadati</taxon>
        <taxon>Pseudomonadota</taxon>
        <taxon>Alphaproteobacteria</taxon>
        <taxon>Rhodobacterales</taxon>
        <taxon>Roseobacteraceae</taxon>
        <taxon>Ruegeria</taxon>
    </lineage>
</organism>